<dbReference type="InterPro" id="IPR036397">
    <property type="entry name" value="RNaseH_sf"/>
</dbReference>
<dbReference type="EMBL" id="NIDF01000139">
    <property type="protein sequence ID" value="TYJ52350.1"/>
    <property type="molecule type" value="Genomic_DNA"/>
</dbReference>
<keyword evidence="5" id="KW-0479">Metal-binding</keyword>
<evidence type="ECO:0000256" key="15">
    <source>
        <dbReference type="ARBA" id="ARBA00023172"/>
    </source>
</evidence>
<dbReference type="Gene3D" id="1.10.340.70">
    <property type="match status" value="1"/>
</dbReference>
<dbReference type="PANTHER" id="PTHR37984">
    <property type="entry name" value="PROTEIN CBG26694"/>
    <property type="match status" value="1"/>
</dbReference>
<dbReference type="CDD" id="cd01647">
    <property type="entry name" value="RT_LTR"/>
    <property type="match status" value="1"/>
</dbReference>
<sequence>MTGQVLTPKAWKARVAQQFTILPGNEARLPITLDHRPTTQAYQLLPKLLRNSVNVAYSLGSSQATCHYAQVLNSGDSPVVLYAGSVLGRIEPVLVSTVSSVNTTHVADDGDVLPGEDDFPIHKIKVSGDLTTEQLGEINSLLQRNRHAFGYGDRLLGSTTLAELPIDTGDAPPTSYPPRRVSPRGRQLIDQNITELLDLGVIEPSNSPWASPVLLVRQKEKDRFCVDYRRVNDVTTGDQYPLPVIDDILSQFQGKRWFSTFDANKSFHQIPIAESDKPKTAFRTHRGLHQYKRLPFGLKNGPAFFQRFMDRVLGNYKWQNATTYATSTPSLVWCAPPASLSVSLRAMSPSKASRLGHSISHMGIGTLEANVAAVKTFPRPTTVKAVERWLGLCGYYRKFIPDFSTIAAPLNALKTSAWVWDHDCEVAFERLRSSLISAPILAHPDYSKPFILATDASRIGLGAVLSQLDDQQREHPIVYLSRTLTPAEKNYAATELECLGIVWAIKKLIPYLEGSKFTVVTDHSALQWLFDFKGTNRRILGWSVELQPFREDMTIRHRQGRLHSNVDSLSRDPMPSVLTINHYTDDVPPSRLDPLYVLCFCHDPSPVFVTSTLDPPATVSVQRFKDDIIRAYQGSSFGILKQNLEGNPDHPLHDNYSIVDGLLYLKDIILHDLHDSPTAGHLGVNKTVDSVSRRYFWPSMSRDIQAYVRSCQACQRNKSSNQGPTGLLRPLPIPPHRWHTVTMDFAGPFPASGSQRHDMVMVVVDKLTKRSHFASYSQKATAVGIAHLFFDTVVRLHGLPEVIISDRDAKFTSAFWQAIHSRFGTQLAMSSAYHPQTDGQSERMVRVLKEMLRSVVNYQATNWSEHLGTIEIAYNSAKQKSTNMTPFMLDLGYDPRSPHDALSSSPSKVPHAEGFIEHMRQLITAAQDALFGAQASQSMTHNKGRKPSTHQVGDLVMVSTKYLRPPFFKSAPAVSLRPKWVGPFEIMERVGRNAYRLDFPAHIQAHSVVNTSYLKPFADESATWPGREHSVPPPIDELTSEYEIDGLRAHRQSAGRKDEYLVHWHGYPDHEDTC</sequence>
<dbReference type="GO" id="GO:0003887">
    <property type="term" value="F:DNA-directed DNA polymerase activity"/>
    <property type="evidence" value="ECO:0007669"/>
    <property type="project" value="UniProtKB-KW"/>
</dbReference>
<evidence type="ECO:0000256" key="14">
    <source>
        <dbReference type="ARBA" id="ARBA00023125"/>
    </source>
</evidence>
<dbReference type="GO" id="GO:0046872">
    <property type="term" value="F:metal ion binding"/>
    <property type="evidence" value="ECO:0007669"/>
    <property type="project" value="UniProtKB-KW"/>
</dbReference>
<keyword evidence="9" id="KW-0460">Magnesium</keyword>
<dbReference type="GO" id="GO:0015074">
    <property type="term" value="P:DNA integration"/>
    <property type="evidence" value="ECO:0007669"/>
    <property type="project" value="UniProtKB-KW"/>
</dbReference>
<dbReference type="SUPFAM" id="SSF54160">
    <property type="entry name" value="Chromo domain-like"/>
    <property type="match status" value="1"/>
</dbReference>
<keyword evidence="3" id="KW-0548">Nucleotidyltransferase</keyword>
<dbReference type="FunFam" id="1.10.340.70:FF:000001">
    <property type="entry name" value="Retrovirus-related Pol polyprotein from transposon gypsy-like Protein"/>
    <property type="match status" value="1"/>
</dbReference>
<evidence type="ECO:0000256" key="10">
    <source>
        <dbReference type="ARBA" id="ARBA00022884"/>
    </source>
</evidence>
<dbReference type="GO" id="GO:0006310">
    <property type="term" value="P:DNA recombination"/>
    <property type="evidence" value="ECO:0007669"/>
    <property type="project" value="UniProtKB-KW"/>
</dbReference>
<dbReference type="GO" id="GO:0003677">
    <property type="term" value="F:DNA binding"/>
    <property type="evidence" value="ECO:0007669"/>
    <property type="project" value="UniProtKB-KW"/>
</dbReference>
<dbReference type="Gene3D" id="3.30.420.10">
    <property type="entry name" value="Ribonuclease H-like superfamily/Ribonuclease H"/>
    <property type="match status" value="1"/>
</dbReference>
<proteinExistence type="predicted"/>
<keyword evidence="19" id="KW-1185">Reference proteome</keyword>
<dbReference type="GO" id="GO:0004190">
    <property type="term" value="F:aspartic-type endopeptidase activity"/>
    <property type="evidence" value="ECO:0007669"/>
    <property type="project" value="UniProtKB-KW"/>
</dbReference>
<evidence type="ECO:0000256" key="3">
    <source>
        <dbReference type="ARBA" id="ARBA00022695"/>
    </source>
</evidence>
<dbReference type="FunFam" id="3.30.420.10:FF:000032">
    <property type="entry name" value="Retrovirus-related Pol polyprotein from transposon 297-like Protein"/>
    <property type="match status" value="1"/>
</dbReference>
<dbReference type="InterPro" id="IPR016197">
    <property type="entry name" value="Chromo-like_dom_sf"/>
</dbReference>
<accession>A0A5D3AQK9</accession>
<dbReference type="Gene3D" id="3.10.20.370">
    <property type="match status" value="1"/>
</dbReference>
<dbReference type="Pfam" id="PF24626">
    <property type="entry name" value="SH3_Tf2-1"/>
    <property type="match status" value="1"/>
</dbReference>
<keyword evidence="2" id="KW-0808">Transferase</keyword>
<evidence type="ECO:0000256" key="5">
    <source>
        <dbReference type="ARBA" id="ARBA00022723"/>
    </source>
</evidence>
<dbReference type="Pfam" id="PF00078">
    <property type="entry name" value="RVT_1"/>
    <property type="match status" value="1"/>
</dbReference>
<evidence type="ECO:0000256" key="8">
    <source>
        <dbReference type="ARBA" id="ARBA00022801"/>
    </source>
</evidence>
<evidence type="ECO:0000256" key="11">
    <source>
        <dbReference type="ARBA" id="ARBA00022908"/>
    </source>
</evidence>
<keyword evidence="15" id="KW-0233">DNA recombination</keyword>
<dbReference type="Pfam" id="PF17917">
    <property type="entry name" value="RT_RNaseH"/>
    <property type="match status" value="1"/>
</dbReference>
<reference evidence="18 19" key="1">
    <citation type="submission" date="2017-05" db="EMBL/GenBank/DDBJ databases">
        <title>The Genome Sequence of Tsuchiyaea wingfieldii DSM 27421.</title>
        <authorList>
            <person name="Cuomo C."/>
            <person name="Passer A."/>
            <person name="Billmyre B."/>
            <person name="Heitman J."/>
        </authorList>
    </citation>
    <scope>NUCLEOTIDE SEQUENCE [LARGE SCALE GENOMIC DNA]</scope>
    <source>
        <strain evidence="18 19">DSM 27421</strain>
    </source>
</reference>
<dbReference type="InterPro" id="IPR056924">
    <property type="entry name" value="SH3_Tf2-1"/>
</dbReference>
<evidence type="ECO:0000256" key="4">
    <source>
        <dbReference type="ARBA" id="ARBA00022722"/>
    </source>
</evidence>
<keyword evidence="7" id="KW-0255">Endonuclease</keyword>
<evidence type="ECO:0000259" key="17">
    <source>
        <dbReference type="PROSITE" id="PS50994"/>
    </source>
</evidence>
<dbReference type="GO" id="GO:0003964">
    <property type="term" value="F:RNA-directed DNA polymerase activity"/>
    <property type="evidence" value="ECO:0007669"/>
    <property type="project" value="UniProtKB-KW"/>
</dbReference>
<dbReference type="InterPro" id="IPR041588">
    <property type="entry name" value="Integrase_H2C2"/>
</dbReference>
<dbReference type="InterPro" id="IPR043502">
    <property type="entry name" value="DNA/RNA_pol_sf"/>
</dbReference>
<dbReference type="CDD" id="cd09274">
    <property type="entry name" value="RNase_HI_RT_Ty3"/>
    <property type="match status" value="1"/>
</dbReference>
<evidence type="ECO:0000256" key="16">
    <source>
        <dbReference type="SAM" id="MobiDB-lite"/>
    </source>
</evidence>
<dbReference type="SUPFAM" id="SSF56672">
    <property type="entry name" value="DNA/RNA polymerases"/>
    <property type="match status" value="1"/>
</dbReference>
<evidence type="ECO:0000256" key="1">
    <source>
        <dbReference type="ARBA" id="ARBA00022670"/>
    </source>
</evidence>
<dbReference type="GO" id="GO:0004519">
    <property type="term" value="F:endonuclease activity"/>
    <property type="evidence" value="ECO:0007669"/>
    <property type="project" value="UniProtKB-KW"/>
</dbReference>
<keyword evidence="6" id="KW-0064">Aspartyl protease</keyword>
<dbReference type="PANTHER" id="PTHR37984:SF5">
    <property type="entry name" value="PROTEIN NYNRIN-LIKE"/>
    <property type="match status" value="1"/>
</dbReference>
<evidence type="ECO:0000256" key="13">
    <source>
        <dbReference type="ARBA" id="ARBA00022932"/>
    </source>
</evidence>
<dbReference type="Gene3D" id="2.40.50.40">
    <property type="match status" value="1"/>
</dbReference>
<dbReference type="Gene3D" id="3.30.70.270">
    <property type="match status" value="2"/>
</dbReference>
<dbReference type="InterPro" id="IPR050951">
    <property type="entry name" value="Retrovirus_Pol_polyprotein"/>
</dbReference>
<dbReference type="FunFam" id="3.10.20.370:FF:000001">
    <property type="entry name" value="Retrovirus-related Pol polyprotein from transposon 17.6-like protein"/>
    <property type="match status" value="1"/>
</dbReference>
<evidence type="ECO:0000313" key="18">
    <source>
        <dbReference type="EMBL" id="TYJ52350.1"/>
    </source>
</evidence>
<comment type="caution">
    <text evidence="18">The sequence shown here is derived from an EMBL/GenBank/DDBJ whole genome shotgun (WGS) entry which is preliminary data.</text>
</comment>
<evidence type="ECO:0000256" key="7">
    <source>
        <dbReference type="ARBA" id="ARBA00022759"/>
    </source>
</evidence>
<dbReference type="FunFam" id="3.30.70.270:FF:000020">
    <property type="entry name" value="Transposon Tf2-6 polyprotein-like Protein"/>
    <property type="match status" value="1"/>
</dbReference>
<dbReference type="InterPro" id="IPR041373">
    <property type="entry name" value="RT_RNaseH"/>
</dbReference>
<protein>
    <recommendedName>
        <fullName evidence="17">Integrase catalytic domain-containing protein</fullName>
    </recommendedName>
</protein>
<dbReference type="AlphaFoldDB" id="A0A5D3AQK9"/>
<dbReference type="Proteomes" id="UP000322245">
    <property type="component" value="Unassembled WGS sequence"/>
</dbReference>
<organism evidence="18 19">
    <name type="scientific">Cryptococcus floricola</name>
    <dbReference type="NCBI Taxonomy" id="2591691"/>
    <lineage>
        <taxon>Eukaryota</taxon>
        <taxon>Fungi</taxon>
        <taxon>Dikarya</taxon>
        <taxon>Basidiomycota</taxon>
        <taxon>Agaricomycotina</taxon>
        <taxon>Tremellomycetes</taxon>
        <taxon>Tremellales</taxon>
        <taxon>Cryptococcaceae</taxon>
        <taxon>Cryptococcus</taxon>
    </lineage>
</organism>
<dbReference type="PROSITE" id="PS50994">
    <property type="entry name" value="INTEGRASE"/>
    <property type="match status" value="1"/>
</dbReference>
<name>A0A5D3AQK9_9TREE</name>
<keyword evidence="14" id="KW-0238">DNA-binding</keyword>
<evidence type="ECO:0000256" key="6">
    <source>
        <dbReference type="ARBA" id="ARBA00022750"/>
    </source>
</evidence>
<dbReference type="GO" id="GO:0003723">
    <property type="term" value="F:RNA binding"/>
    <property type="evidence" value="ECO:0007669"/>
    <property type="project" value="UniProtKB-KW"/>
</dbReference>
<keyword evidence="8" id="KW-0378">Hydrolase</keyword>
<dbReference type="InterPro" id="IPR043128">
    <property type="entry name" value="Rev_trsase/Diguanyl_cyclase"/>
</dbReference>
<evidence type="ECO:0000256" key="9">
    <source>
        <dbReference type="ARBA" id="ARBA00022842"/>
    </source>
</evidence>
<feature type="region of interest" description="Disordered" evidence="16">
    <location>
        <begin position="164"/>
        <end position="183"/>
    </location>
</feature>
<dbReference type="SUPFAM" id="SSF53098">
    <property type="entry name" value="Ribonuclease H-like"/>
    <property type="match status" value="1"/>
</dbReference>
<keyword evidence="12" id="KW-0695">RNA-directed DNA polymerase</keyword>
<dbReference type="InterPro" id="IPR001584">
    <property type="entry name" value="Integrase_cat-core"/>
</dbReference>
<evidence type="ECO:0000256" key="2">
    <source>
        <dbReference type="ARBA" id="ARBA00022679"/>
    </source>
</evidence>
<gene>
    <name evidence="18" type="ORF">B9479_007044</name>
</gene>
<dbReference type="GO" id="GO:0005634">
    <property type="term" value="C:nucleus"/>
    <property type="evidence" value="ECO:0007669"/>
    <property type="project" value="UniProtKB-ARBA"/>
</dbReference>
<dbReference type="Gene3D" id="3.10.10.10">
    <property type="entry name" value="HIV Type 1 Reverse Transcriptase, subunit A, domain 1"/>
    <property type="match status" value="1"/>
</dbReference>
<keyword evidence="10" id="KW-0694">RNA-binding</keyword>
<keyword evidence="1" id="KW-0645">Protease</keyword>
<keyword evidence="13" id="KW-0239">DNA-directed DNA polymerase</keyword>
<dbReference type="CDD" id="cd00024">
    <property type="entry name" value="CD_CSD"/>
    <property type="match status" value="1"/>
</dbReference>
<evidence type="ECO:0000256" key="12">
    <source>
        <dbReference type="ARBA" id="ARBA00022918"/>
    </source>
</evidence>
<feature type="domain" description="Integrase catalytic" evidence="17">
    <location>
        <begin position="731"/>
        <end position="894"/>
    </location>
</feature>
<dbReference type="InterPro" id="IPR000477">
    <property type="entry name" value="RT_dom"/>
</dbReference>
<dbReference type="GO" id="GO:0006508">
    <property type="term" value="P:proteolysis"/>
    <property type="evidence" value="ECO:0007669"/>
    <property type="project" value="UniProtKB-KW"/>
</dbReference>
<dbReference type="Pfam" id="PF17921">
    <property type="entry name" value="Integrase_H2C2"/>
    <property type="match status" value="1"/>
</dbReference>
<keyword evidence="11" id="KW-0229">DNA integration</keyword>
<keyword evidence="4" id="KW-0540">Nuclease</keyword>
<dbReference type="InterPro" id="IPR012337">
    <property type="entry name" value="RNaseH-like_sf"/>
</dbReference>
<evidence type="ECO:0000313" key="19">
    <source>
        <dbReference type="Proteomes" id="UP000322245"/>
    </source>
</evidence>